<evidence type="ECO:0000256" key="1">
    <source>
        <dbReference type="SAM" id="MobiDB-lite"/>
    </source>
</evidence>
<name>A0A6A6W5Y2_9PEZI</name>
<dbReference type="PANTHER" id="PTHR21054:SF2">
    <property type="entry name" value="MIP04191P"/>
    <property type="match status" value="1"/>
</dbReference>
<accession>A0A6A6W5Y2</accession>
<dbReference type="Pfam" id="PF01419">
    <property type="entry name" value="Jacalin"/>
    <property type="match status" value="1"/>
</dbReference>
<keyword evidence="4" id="KW-1185">Reference proteome</keyword>
<dbReference type="GO" id="GO:0005737">
    <property type="term" value="C:cytoplasm"/>
    <property type="evidence" value="ECO:0007669"/>
    <property type="project" value="TreeGrafter"/>
</dbReference>
<dbReference type="InterPro" id="IPR021917">
    <property type="entry name" value="Unchr_Zn-peptidase-like"/>
</dbReference>
<dbReference type="Pfam" id="PF12044">
    <property type="entry name" value="Metallopep"/>
    <property type="match status" value="1"/>
</dbReference>
<dbReference type="PANTHER" id="PTHR21054">
    <property type="entry name" value="ZINC METALLOPROTEINASE-RELATED"/>
    <property type="match status" value="1"/>
</dbReference>
<dbReference type="InterPro" id="IPR053002">
    <property type="entry name" value="Metalloproteinase_M10B"/>
</dbReference>
<feature type="compositionally biased region" description="Polar residues" evidence="1">
    <location>
        <begin position="23"/>
        <end position="38"/>
    </location>
</feature>
<evidence type="ECO:0000313" key="4">
    <source>
        <dbReference type="Proteomes" id="UP000799437"/>
    </source>
</evidence>
<dbReference type="AlphaFoldDB" id="A0A6A6W5Y2"/>
<dbReference type="PROSITE" id="PS51752">
    <property type="entry name" value="JACALIN_LECTIN"/>
    <property type="match status" value="1"/>
</dbReference>
<dbReference type="SUPFAM" id="SSF51101">
    <property type="entry name" value="Mannose-binding lectins"/>
    <property type="match status" value="1"/>
</dbReference>
<dbReference type="RefSeq" id="XP_033600743.1">
    <property type="nucleotide sequence ID" value="XM_033746094.1"/>
</dbReference>
<dbReference type="GeneID" id="54487148"/>
<dbReference type="InterPro" id="IPR036404">
    <property type="entry name" value="Jacalin-like_lectin_dom_sf"/>
</dbReference>
<feature type="region of interest" description="Disordered" evidence="1">
    <location>
        <begin position="1"/>
        <end position="75"/>
    </location>
</feature>
<dbReference type="Gene3D" id="2.100.10.30">
    <property type="entry name" value="Jacalin-like lectin domain"/>
    <property type="match status" value="1"/>
</dbReference>
<proteinExistence type="predicted"/>
<protein>
    <submittedName>
        <fullName evidence="3">Putative zinc metallo proteinase</fullName>
    </submittedName>
</protein>
<feature type="domain" description="Jacalin-type lectin" evidence="2">
    <location>
        <begin position="648"/>
        <end position="797"/>
    </location>
</feature>
<sequence>MSSFLKDIQNRSKSFRSEKSRSANNATKANGRPQNGNVSAPPKLLYNNHSTSTLNSAYGGTSTPPSTVPSEDSSFNLKLNSNGSGVPIVPSRPQIPSKRYSINVSDRHLPSHGSFTLPFESVRSPTTTSPFAPRVTSITSNSWVNQKILLVSGHIGDPPSRPLDGTVVVNHHNDSTAPTSWQVCESQFKSLVYLQPGPNRLRFDFYSPKIPQSNTSTPVHSSFININYLPLTSSPPLQLAIIVGKDSPFTYDAVPERVAKEGNGIYTAVRKYKMAAYLWQAFTGEQMNRNGFGRRCFRFEEEWQQGSLSGQDWKSHIMRSEAKVHVIRSGKTVAEIRDLDIAQQYDGAKNKGDLYGIAADAIRAYFSIPNGQTQYVAAMFLDSHWDKEVQTIRGHAALGGSVGNLQLAIFGSHALQSYPACLEEVGTAFSDCTKTDTNYVANDCNEAGSNWESANVGIGAHMHEVGHLFGCPHQETGVMLREYTKLNRTFTCREPYSTRTNSRGQICSQQDECGWHRLDCLRFRFHPCFRHESDQPLREDGSIQVWSGDSIVMVTASTGITFIEIYTEGDDVCKHWIDYVGPRIDGASRDGLPRQLSLTEADLRNLLPEYLRKRKLKLAMYSAGQCKHIIEDFSVLLNPKTSRIKLWDGRYGYRGGKLGYSQMEGSEPHEVILDSAMVQTKLMTAIRVYSGFAVDGIEFFYEDGASQLFGKRGGKLGGSDFLLDTRKGELLLGFYMRTGLWIDAIQILTSLGRKSEVFGRPDGGSGQLLIPPRSYNIVGISGSCGQWLDGFQVIIAR</sequence>
<evidence type="ECO:0000259" key="2">
    <source>
        <dbReference type="PROSITE" id="PS51752"/>
    </source>
</evidence>
<reference evidence="3" key="1">
    <citation type="journal article" date="2020" name="Stud. Mycol.">
        <title>101 Dothideomycetes genomes: a test case for predicting lifestyles and emergence of pathogens.</title>
        <authorList>
            <person name="Haridas S."/>
            <person name="Albert R."/>
            <person name="Binder M."/>
            <person name="Bloem J."/>
            <person name="Labutti K."/>
            <person name="Salamov A."/>
            <person name="Andreopoulos B."/>
            <person name="Baker S."/>
            <person name="Barry K."/>
            <person name="Bills G."/>
            <person name="Bluhm B."/>
            <person name="Cannon C."/>
            <person name="Castanera R."/>
            <person name="Culley D."/>
            <person name="Daum C."/>
            <person name="Ezra D."/>
            <person name="Gonzalez J."/>
            <person name="Henrissat B."/>
            <person name="Kuo A."/>
            <person name="Liang C."/>
            <person name="Lipzen A."/>
            <person name="Lutzoni F."/>
            <person name="Magnuson J."/>
            <person name="Mondo S."/>
            <person name="Nolan M."/>
            <person name="Ohm R."/>
            <person name="Pangilinan J."/>
            <person name="Park H.-J."/>
            <person name="Ramirez L."/>
            <person name="Alfaro M."/>
            <person name="Sun H."/>
            <person name="Tritt A."/>
            <person name="Yoshinaga Y."/>
            <person name="Zwiers L.-H."/>
            <person name="Turgeon B."/>
            <person name="Goodwin S."/>
            <person name="Spatafora J."/>
            <person name="Crous P."/>
            <person name="Grigoriev I."/>
        </authorList>
    </citation>
    <scope>NUCLEOTIDE SEQUENCE</scope>
    <source>
        <strain evidence="3">CBS 121739</strain>
    </source>
</reference>
<dbReference type="InterPro" id="IPR001229">
    <property type="entry name" value="Jacalin-like_lectin_dom"/>
</dbReference>
<feature type="compositionally biased region" description="Polar residues" evidence="1">
    <location>
        <begin position="47"/>
        <end position="75"/>
    </location>
</feature>
<evidence type="ECO:0000313" key="3">
    <source>
        <dbReference type="EMBL" id="KAF2758292.1"/>
    </source>
</evidence>
<gene>
    <name evidence="3" type="ORF">EJ05DRAFT_493147</name>
</gene>
<organism evidence="3 4">
    <name type="scientific">Pseudovirgaria hyperparasitica</name>
    <dbReference type="NCBI Taxonomy" id="470096"/>
    <lineage>
        <taxon>Eukaryota</taxon>
        <taxon>Fungi</taxon>
        <taxon>Dikarya</taxon>
        <taxon>Ascomycota</taxon>
        <taxon>Pezizomycotina</taxon>
        <taxon>Dothideomycetes</taxon>
        <taxon>Dothideomycetes incertae sedis</taxon>
        <taxon>Acrospermales</taxon>
        <taxon>Acrospermaceae</taxon>
        <taxon>Pseudovirgaria</taxon>
    </lineage>
</organism>
<dbReference type="EMBL" id="ML996572">
    <property type="protein sequence ID" value="KAF2758292.1"/>
    <property type="molecule type" value="Genomic_DNA"/>
</dbReference>
<dbReference type="Proteomes" id="UP000799437">
    <property type="component" value="Unassembled WGS sequence"/>
</dbReference>
<dbReference type="OrthoDB" id="74460at2759"/>